<dbReference type="PANTHER" id="PTHR30154:SF17">
    <property type="entry name" value="DNA-BINDING TRANSCRIPTIONAL ACTIVATOR DECR"/>
    <property type="match status" value="1"/>
</dbReference>
<dbReference type="InterPro" id="IPR036388">
    <property type="entry name" value="WH-like_DNA-bd_sf"/>
</dbReference>
<evidence type="ECO:0000256" key="1">
    <source>
        <dbReference type="ARBA" id="ARBA00023015"/>
    </source>
</evidence>
<name>A0ABX2ILS0_9RHOB</name>
<sequence>MMINLDTYDHQILAILQNDCSVSADQLANQVHLSRNACWRRVKQLETSGVIRKRVALLDPQNVGCPQMVFVLIRTSSHEPGWMARFNRTVQSLPEIVGAHRLTGELDYILTVRVADVAAYDQFYKRLIAKVPVSDISASFVMESMKDTTALPL</sequence>
<dbReference type="InterPro" id="IPR019888">
    <property type="entry name" value="Tscrpt_reg_AsnC-like"/>
</dbReference>
<dbReference type="Proteomes" id="UP000777935">
    <property type="component" value="Unassembled WGS sequence"/>
</dbReference>
<organism evidence="5 6">
    <name type="scientific">Parasulfitobacter algicola</name>
    <dbReference type="NCBI Taxonomy" id="2614809"/>
    <lineage>
        <taxon>Bacteria</taxon>
        <taxon>Pseudomonadati</taxon>
        <taxon>Pseudomonadota</taxon>
        <taxon>Alphaproteobacteria</taxon>
        <taxon>Rhodobacterales</taxon>
        <taxon>Roseobacteraceae</taxon>
        <taxon>Parasulfitobacter</taxon>
    </lineage>
</organism>
<dbReference type="PRINTS" id="PR00033">
    <property type="entry name" value="HTHASNC"/>
</dbReference>
<accession>A0ABX2ILS0</accession>
<keyword evidence="3" id="KW-0804">Transcription</keyword>
<dbReference type="EMBL" id="JABUFE010000001">
    <property type="protein sequence ID" value="NSX53817.1"/>
    <property type="molecule type" value="Genomic_DNA"/>
</dbReference>
<evidence type="ECO:0000256" key="3">
    <source>
        <dbReference type="ARBA" id="ARBA00023163"/>
    </source>
</evidence>
<feature type="domain" description="HTH asnC-type" evidence="4">
    <location>
        <begin position="5"/>
        <end position="66"/>
    </location>
</feature>
<dbReference type="Pfam" id="PF01037">
    <property type="entry name" value="AsnC_trans_reg"/>
    <property type="match status" value="1"/>
</dbReference>
<proteinExistence type="predicted"/>
<dbReference type="PANTHER" id="PTHR30154">
    <property type="entry name" value="LEUCINE-RESPONSIVE REGULATORY PROTEIN"/>
    <property type="match status" value="1"/>
</dbReference>
<dbReference type="Gene3D" id="3.30.70.920">
    <property type="match status" value="1"/>
</dbReference>
<evidence type="ECO:0000313" key="5">
    <source>
        <dbReference type="EMBL" id="NSX53817.1"/>
    </source>
</evidence>
<dbReference type="InterPro" id="IPR036390">
    <property type="entry name" value="WH_DNA-bd_sf"/>
</dbReference>
<dbReference type="InterPro" id="IPR011991">
    <property type="entry name" value="ArsR-like_HTH"/>
</dbReference>
<keyword evidence="2" id="KW-0238">DNA-binding</keyword>
<comment type="caution">
    <text evidence="5">The sequence shown here is derived from an EMBL/GenBank/DDBJ whole genome shotgun (WGS) entry which is preliminary data.</text>
</comment>
<dbReference type="InterPro" id="IPR011008">
    <property type="entry name" value="Dimeric_a/b-barrel"/>
</dbReference>
<reference evidence="5 6" key="1">
    <citation type="submission" date="2020-06" db="EMBL/GenBank/DDBJ databases">
        <title>Sulfitobacter algicola sp. nov., isolated from green algae.</title>
        <authorList>
            <person name="Wang C."/>
        </authorList>
    </citation>
    <scope>NUCLEOTIDE SEQUENCE [LARGE SCALE GENOMIC DNA]</scope>
    <source>
        <strain evidence="5 6">1151</strain>
    </source>
</reference>
<dbReference type="SUPFAM" id="SSF46785">
    <property type="entry name" value="Winged helix' DNA-binding domain"/>
    <property type="match status" value="1"/>
</dbReference>
<dbReference type="Pfam" id="PF13412">
    <property type="entry name" value="HTH_24"/>
    <property type="match status" value="1"/>
</dbReference>
<dbReference type="InterPro" id="IPR019887">
    <property type="entry name" value="Tscrpt_reg_AsnC/Lrp_C"/>
</dbReference>
<dbReference type="SMART" id="SM00344">
    <property type="entry name" value="HTH_ASNC"/>
    <property type="match status" value="1"/>
</dbReference>
<dbReference type="PROSITE" id="PS50956">
    <property type="entry name" value="HTH_ASNC_2"/>
    <property type="match status" value="1"/>
</dbReference>
<evidence type="ECO:0000259" key="4">
    <source>
        <dbReference type="PROSITE" id="PS50956"/>
    </source>
</evidence>
<gene>
    <name evidence="5" type="ORF">HRQ87_03290</name>
</gene>
<evidence type="ECO:0000256" key="2">
    <source>
        <dbReference type="ARBA" id="ARBA00023125"/>
    </source>
</evidence>
<protein>
    <submittedName>
        <fullName evidence="5">Lrp/AsnC family transcriptional regulator</fullName>
    </submittedName>
</protein>
<evidence type="ECO:0000313" key="6">
    <source>
        <dbReference type="Proteomes" id="UP000777935"/>
    </source>
</evidence>
<dbReference type="SUPFAM" id="SSF54909">
    <property type="entry name" value="Dimeric alpha+beta barrel"/>
    <property type="match status" value="1"/>
</dbReference>
<dbReference type="InterPro" id="IPR000485">
    <property type="entry name" value="AsnC-type_HTH_dom"/>
</dbReference>
<keyword evidence="1" id="KW-0805">Transcription regulation</keyword>
<keyword evidence="6" id="KW-1185">Reference proteome</keyword>
<dbReference type="Gene3D" id="1.10.10.10">
    <property type="entry name" value="Winged helix-like DNA-binding domain superfamily/Winged helix DNA-binding domain"/>
    <property type="match status" value="1"/>
</dbReference>
<dbReference type="CDD" id="cd00090">
    <property type="entry name" value="HTH_ARSR"/>
    <property type="match status" value="1"/>
</dbReference>